<keyword evidence="2" id="KW-1185">Reference proteome</keyword>
<organism evidence="1 2">
    <name type="scientific">Sphaerimonospora thailandensis</name>
    <dbReference type="NCBI Taxonomy" id="795644"/>
    <lineage>
        <taxon>Bacteria</taxon>
        <taxon>Bacillati</taxon>
        <taxon>Actinomycetota</taxon>
        <taxon>Actinomycetes</taxon>
        <taxon>Streptosporangiales</taxon>
        <taxon>Streptosporangiaceae</taxon>
        <taxon>Sphaerimonospora</taxon>
    </lineage>
</organism>
<accession>A0A8J3R2U2</accession>
<evidence type="ECO:0000313" key="1">
    <source>
        <dbReference type="EMBL" id="GIH68032.1"/>
    </source>
</evidence>
<dbReference type="Pfam" id="PF01042">
    <property type="entry name" value="Ribonuc_L-PSP"/>
    <property type="match status" value="1"/>
</dbReference>
<comment type="caution">
    <text evidence="1">The sequence shown here is derived from an EMBL/GenBank/DDBJ whole genome shotgun (WGS) entry which is preliminary data.</text>
</comment>
<dbReference type="SUPFAM" id="SSF55298">
    <property type="entry name" value="YjgF-like"/>
    <property type="match status" value="1"/>
</dbReference>
<gene>
    <name evidence="1" type="ORF">Mth01_02850</name>
</gene>
<sequence length="134" mass="14360">MRIERFNPPGLQPTRGVTHVVRTTGGSTLHLSGQGAYNAENRLVGPGDYYAQCTQAFANVVTALEAAGATFADVVKATYYVVGLNQESLRQFSRALHEVPGYSPDRPPASTMIGVAALAYDEMLVEFDVTAVLP</sequence>
<dbReference type="Proteomes" id="UP000610966">
    <property type="component" value="Unassembled WGS sequence"/>
</dbReference>
<protein>
    <submittedName>
        <fullName evidence="1">Enamine deaminase RidA</fullName>
    </submittedName>
</protein>
<evidence type="ECO:0000313" key="2">
    <source>
        <dbReference type="Proteomes" id="UP000610966"/>
    </source>
</evidence>
<proteinExistence type="predicted"/>
<dbReference type="PANTHER" id="PTHR43857:SF1">
    <property type="entry name" value="YJGH FAMILY PROTEIN"/>
    <property type="match status" value="1"/>
</dbReference>
<dbReference type="Gene3D" id="3.30.1330.40">
    <property type="entry name" value="RutC-like"/>
    <property type="match status" value="1"/>
</dbReference>
<dbReference type="RefSeq" id="WP_204009989.1">
    <property type="nucleotide sequence ID" value="NZ_BOOG01000004.1"/>
</dbReference>
<dbReference type="InterPro" id="IPR006175">
    <property type="entry name" value="YjgF/YER057c/UK114"/>
</dbReference>
<dbReference type="PANTHER" id="PTHR43857">
    <property type="entry name" value="BLR7761 PROTEIN"/>
    <property type="match status" value="1"/>
</dbReference>
<dbReference type="InterPro" id="IPR035959">
    <property type="entry name" value="RutC-like_sf"/>
</dbReference>
<reference evidence="1" key="1">
    <citation type="submission" date="2021-01" db="EMBL/GenBank/DDBJ databases">
        <title>Whole genome shotgun sequence of Sphaerimonospora thailandensis NBRC 107569.</title>
        <authorList>
            <person name="Komaki H."/>
            <person name="Tamura T."/>
        </authorList>
    </citation>
    <scope>NUCLEOTIDE SEQUENCE</scope>
    <source>
        <strain evidence="1">NBRC 107569</strain>
    </source>
</reference>
<name>A0A8J3R2U2_9ACTN</name>
<dbReference type="AlphaFoldDB" id="A0A8J3R2U2"/>
<dbReference type="EMBL" id="BOOG01000004">
    <property type="protein sequence ID" value="GIH68032.1"/>
    <property type="molecule type" value="Genomic_DNA"/>
</dbReference>